<evidence type="ECO:0000313" key="4">
    <source>
        <dbReference type="Proteomes" id="UP000460272"/>
    </source>
</evidence>
<evidence type="ECO:0000256" key="1">
    <source>
        <dbReference type="SAM" id="MobiDB-lite"/>
    </source>
</evidence>
<keyword evidence="2" id="KW-0472">Membrane</keyword>
<accession>A0A6P2BPJ6</accession>
<evidence type="ECO:0000256" key="2">
    <source>
        <dbReference type="SAM" id="Phobius"/>
    </source>
</evidence>
<keyword evidence="2" id="KW-1133">Transmembrane helix</keyword>
<organism evidence="3 4">
    <name type="scientific">Trebonia kvetii</name>
    <dbReference type="NCBI Taxonomy" id="2480626"/>
    <lineage>
        <taxon>Bacteria</taxon>
        <taxon>Bacillati</taxon>
        <taxon>Actinomycetota</taxon>
        <taxon>Actinomycetes</taxon>
        <taxon>Streptosporangiales</taxon>
        <taxon>Treboniaceae</taxon>
        <taxon>Trebonia</taxon>
    </lineage>
</organism>
<name>A0A6P2BPJ6_9ACTN</name>
<comment type="caution">
    <text evidence="3">The sequence shown here is derived from an EMBL/GenBank/DDBJ whole genome shotgun (WGS) entry which is preliminary data.</text>
</comment>
<dbReference type="Proteomes" id="UP000460272">
    <property type="component" value="Unassembled WGS sequence"/>
</dbReference>
<reference evidence="3 4" key="1">
    <citation type="submission" date="2018-11" db="EMBL/GenBank/DDBJ databases">
        <title>Trebonia kvetii gen.nov., sp.nov., a novel acidophilic actinobacterium, and proposal of the new actinobacterial family Treboniaceae fam. nov.</title>
        <authorList>
            <person name="Rapoport D."/>
            <person name="Sagova-Mareckova M."/>
            <person name="Sedlacek I."/>
            <person name="Provaznik J."/>
            <person name="Kralova S."/>
            <person name="Pavlinic D."/>
            <person name="Benes V."/>
            <person name="Kopecky J."/>
        </authorList>
    </citation>
    <scope>NUCLEOTIDE SEQUENCE [LARGE SCALE GENOMIC DNA]</scope>
    <source>
        <strain evidence="3 4">15Tr583</strain>
    </source>
</reference>
<keyword evidence="4" id="KW-1185">Reference proteome</keyword>
<dbReference type="OrthoDB" id="3367198at2"/>
<protein>
    <submittedName>
        <fullName evidence="3">Uncharacterized protein</fullName>
    </submittedName>
</protein>
<dbReference type="AlphaFoldDB" id="A0A6P2BPJ6"/>
<sequence>MSTFDPDSDPSSPDYGAGSGGGWRGAPGAGGGLTGPYGRIPNLPGMRRLRRPRGRFGCLALLVLIVIVLAVTYIVPNPWALHIGGRFTPSESWQGFGAVTASNGGHYELYLDLRGGLLNAGEHGRASCSGTGCDSLAGSAKLCGTAGKTYTFAISGAVHSWWSTDGAATSVDLTGSPLGDGIVVALHGAWHGPALELHSPDNSWTEAFTPAGAIRPDISTANMGTATTTIRYGSENDFQSACRRLAA</sequence>
<dbReference type="EMBL" id="RPFW01000007">
    <property type="protein sequence ID" value="TVZ01019.1"/>
    <property type="molecule type" value="Genomic_DNA"/>
</dbReference>
<feature type="region of interest" description="Disordered" evidence="1">
    <location>
        <begin position="1"/>
        <end position="23"/>
    </location>
</feature>
<gene>
    <name evidence="3" type="ORF">EAS64_32395</name>
</gene>
<proteinExistence type="predicted"/>
<keyword evidence="2" id="KW-0812">Transmembrane</keyword>
<dbReference type="RefSeq" id="WP_145859272.1">
    <property type="nucleotide sequence ID" value="NZ_RPFW01000007.1"/>
</dbReference>
<evidence type="ECO:0000313" key="3">
    <source>
        <dbReference type="EMBL" id="TVZ01019.1"/>
    </source>
</evidence>
<feature type="transmembrane region" description="Helical" evidence="2">
    <location>
        <begin position="56"/>
        <end position="75"/>
    </location>
</feature>